<proteinExistence type="predicted"/>
<feature type="region of interest" description="Disordered" evidence="1">
    <location>
        <begin position="1"/>
        <end position="27"/>
    </location>
</feature>
<name>A0A2P2J0M9_RHIMU</name>
<protein>
    <submittedName>
        <fullName evidence="2">Uncharacterized protein</fullName>
    </submittedName>
</protein>
<sequence length="27" mass="3070">MQNSERYTKGKSTTVRKDDVGGKRLKS</sequence>
<feature type="compositionally biased region" description="Polar residues" evidence="1">
    <location>
        <begin position="1"/>
        <end position="13"/>
    </location>
</feature>
<accession>A0A2P2J0M9</accession>
<feature type="compositionally biased region" description="Basic and acidic residues" evidence="1">
    <location>
        <begin position="15"/>
        <end position="27"/>
    </location>
</feature>
<evidence type="ECO:0000256" key="1">
    <source>
        <dbReference type="SAM" id="MobiDB-lite"/>
    </source>
</evidence>
<organism evidence="2">
    <name type="scientific">Rhizophora mucronata</name>
    <name type="common">Asiatic mangrove</name>
    <dbReference type="NCBI Taxonomy" id="61149"/>
    <lineage>
        <taxon>Eukaryota</taxon>
        <taxon>Viridiplantae</taxon>
        <taxon>Streptophyta</taxon>
        <taxon>Embryophyta</taxon>
        <taxon>Tracheophyta</taxon>
        <taxon>Spermatophyta</taxon>
        <taxon>Magnoliopsida</taxon>
        <taxon>eudicotyledons</taxon>
        <taxon>Gunneridae</taxon>
        <taxon>Pentapetalae</taxon>
        <taxon>rosids</taxon>
        <taxon>fabids</taxon>
        <taxon>Malpighiales</taxon>
        <taxon>Rhizophoraceae</taxon>
        <taxon>Rhizophora</taxon>
    </lineage>
</organism>
<dbReference type="AlphaFoldDB" id="A0A2P2J0M9"/>
<reference evidence="2" key="1">
    <citation type="submission" date="2018-02" db="EMBL/GenBank/DDBJ databases">
        <title>Rhizophora mucronata_Transcriptome.</title>
        <authorList>
            <person name="Meera S.P."/>
            <person name="Sreeshan A."/>
            <person name="Augustine A."/>
        </authorList>
    </citation>
    <scope>NUCLEOTIDE SEQUENCE</scope>
    <source>
        <tissue evidence="2">Leaf</tissue>
    </source>
</reference>
<dbReference type="EMBL" id="GGEC01006519">
    <property type="protein sequence ID" value="MBW87002.1"/>
    <property type="molecule type" value="Transcribed_RNA"/>
</dbReference>
<evidence type="ECO:0000313" key="2">
    <source>
        <dbReference type="EMBL" id="MBW87002.1"/>
    </source>
</evidence>